<accession>A0A2G9Z7U9</accession>
<dbReference type="GO" id="GO:0003747">
    <property type="term" value="F:translation release factor activity"/>
    <property type="evidence" value="ECO:0007669"/>
    <property type="project" value="InterPro"/>
</dbReference>
<protein>
    <recommendedName>
        <fullName evidence="4">Prokaryotic-type class I peptide chain release factors domain-containing protein</fullName>
    </recommendedName>
</protein>
<dbReference type="SUPFAM" id="SSF75620">
    <property type="entry name" value="Release factor"/>
    <property type="match status" value="1"/>
</dbReference>
<dbReference type="EMBL" id="PCRX01000003">
    <property type="protein sequence ID" value="PIP29229.1"/>
    <property type="molecule type" value="Genomic_DNA"/>
</dbReference>
<dbReference type="InterPro" id="IPR045853">
    <property type="entry name" value="Pep_chain_release_fac_I_sf"/>
</dbReference>
<gene>
    <name evidence="5" type="ORF">COX28_00250</name>
</gene>
<evidence type="ECO:0000256" key="3">
    <source>
        <dbReference type="SAM" id="MobiDB-lite"/>
    </source>
</evidence>
<feature type="domain" description="Prokaryotic-type class I peptide chain release factors" evidence="4">
    <location>
        <begin position="1"/>
        <end position="51"/>
    </location>
</feature>
<name>A0A2G9Z7U9_9BACT</name>
<keyword evidence="2" id="KW-0488">Methylation</keyword>
<dbReference type="Gene3D" id="3.30.70.1660">
    <property type="match status" value="1"/>
</dbReference>
<dbReference type="InterPro" id="IPR000352">
    <property type="entry name" value="Pep_chain_release_fac_I"/>
</dbReference>
<dbReference type="PANTHER" id="PTHR43804">
    <property type="entry name" value="LD18447P"/>
    <property type="match status" value="1"/>
</dbReference>
<proteinExistence type="inferred from homology"/>
<feature type="region of interest" description="Disordered" evidence="3">
    <location>
        <begin position="15"/>
        <end position="36"/>
    </location>
</feature>
<evidence type="ECO:0000256" key="1">
    <source>
        <dbReference type="ARBA" id="ARBA00010835"/>
    </source>
</evidence>
<evidence type="ECO:0000256" key="2">
    <source>
        <dbReference type="ARBA" id="ARBA00022481"/>
    </source>
</evidence>
<dbReference type="AlphaFoldDB" id="A0A2G9Z7U9"/>
<dbReference type="Proteomes" id="UP000231235">
    <property type="component" value="Unassembled WGS sequence"/>
</dbReference>
<dbReference type="InterPro" id="IPR050057">
    <property type="entry name" value="Prokaryotic/Mito_RF"/>
</dbReference>
<evidence type="ECO:0000259" key="4">
    <source>
        <dbReference type="Pfam" id="PF00472"/>
    </source>
</evidence>
<evidence type="ECO:0000313" key="5">
    <source>
        <dbReference type="EMBL" id="PIP29229.1"/>
    </source>
</evidence>
<comment type="similarity">
    <text evidence="1">Belongs to the prokaryotic/mitochondrial release factor family.</text>
</comment>
<sequence>MRVLKSRILAAAEEDRHEKLSAERKSQIGTGDRSEKIRTYNFPQDRLTDHRLKKSWHNINSILNGDINDIINELKNAAK</sequence>
<evidence type="ECO:0000313" key="6">
    <source>
        <dbReference type="Proteomes" id="UP000231235"/>
    </source>
</evidence>
<dbReference type="Pfam" id="PF00472">
    <property type="entry name" value="RF-1"/>
    <property type="match status" value="1"/>
</dbReference>
<reference evidence="5 6" key="1">
    <citation type="submission" date="2017-09" db="EMBL/GenBank/DDBJ databases">
        <title>Depth-based differentiation of microbial function through sediment-hosted aquifers and enrichment of novel symbionts in the deep terrestrial subsurface.</title>
        <authorList>
            <person name="Probst A.J."/>
            <person name="Ladd B."/>
            <person name="Jarett J.K."/>
            <person name="Geller-Mcgrath D.E."/>
            <person name="Sieber C.M."/>
            <person name="Emerson J.B."/>
            <person name="Anantharaman K."/>
            <person name="Thomas B.C."/>
            <person name="Malmstrom R."/>
            <person name="Stieglmeier M."/>
            <person name="Klingl A."/>
            <person name="Woyke T."/>
            <person name="Ryan C.M."/>
            <person name="Banfield J.F."/>
        </authorList>
    </citation>
    <scope>NUCLEOTIDE SEQUENCE [LARGE SCALE GENOMIC DNA]</scope>
    <source>
        <strain evidence="5">CG23_combo_of_CG06-09_8_20_14_all_39_39</strain>
    </source>
</reference>
<dbReference type="PANTHER" id="PTHR43804:SF7">
    <property type="entry name" value="LD18447P"/>
    <property type="match status" value="1"/>
</dbReference>
<comment type="caution">
    <text evidence="5">The sequence shown here is derived from an EMBL/GenBank/DDBJ whole genome shotgun (WGS) entry which is preliminary data.</text>
</comment>
<organism evidence="5 6">
    <name type="scientific">Candidatus Kuenenbacteria bacterium CG23_combo_of_CG06-09_8_20_14_all_39_39</name>
    <dbReference type="NCBI Taxonomy" id="1974623"/>
    <lineage>
        <taxon>Bacteria</taxon>
        <taxon>Candidatus Kueneniibacteriota</taxon>
    </lineage>
</organism>